<protein>
    <submittedName>
        <fullName evidence="1">Uncharacterized protein</fullName>
    </submittedName>
</protein>
<dbReference type="EMBL" id="CP023739">
    <property type="protein sequence ID" value="ATQ70757.1"/>
    <property type="molecule type" value="Genomic_DNA"/>
</dbReference>
<evidence type="ECO:0000313" key="1">
    <source>
        <dbReference type="EMBL" id="ATQ70757.1"/>
    </source>
</evidence>
<organism evidence="1 2">
    <name type="scientific">Methylosinus trichosporium (strain ATCC 35070 / NCIMB 11131 / UNIQEM 75 / OB3b)</name>
    <dbReference type="NCBI Taxonomy" id="595536"/>
    <lineage>
        <taxon>Bacteria</taxon>
        <taxon>Pseudomonadati</taxon>
        <taxon>Pseudomonadota</taxon>
        <taxon>Alphaproteobacteria</taxon>
        <taxon>Hyphomicrobiales</taxon>
        <taxon>Methylocystaceae</taxon>
        <taxon>Methylosinus</taxon>
    </lineage>
</organism>
<dbReference type="Proteomes" id="UP000230709">
    <property type="component" value="Plasmid pOB3b2"/>
</dbReference>
<geneLocation type="plasmid" evidence="2">
    <name>pob3b2</name>
</geneLocation>
<keyword evidence="1" id="KW-0614">Plasmid</keyword>
<evidence type="ECO:0000313" key="2">
    <source>
        <dbReference type="Proteomes" id="UP000230709"/>
    </source>
</evidence>
<dbReference type="KEGG" id="mtw:CQW49_22490"/>
<dbReference type="AlphaFoldDB" id="A0A2D2D6X7"/>
<gene>
    <name evidence="1" type="ORF">CQW49_22490</name>
</gene>
<sequence length="157" mass="16864">MQTGFFGRSRNTLDSVAETGKYVINTLSYLTASDIDLIQRTTGVTVKDGSYYDSEGNQVGIHYDSKGNLLEPDAGETTAAADLAFALSEMRDSGGPQGDTSLQEGRKVTVDDLETYLKDYAAAKASGQNVYVPYTDVIKQAEQMLSSEQSPTDPNAA</sequence>
<reference evidence="2" key="1">
    <citation type="submission" date="2017-10" db="EMBL/GenBank/DDBJ databases">
        <title>Completed PacBio SMRT sequence of Methylosinus trichosporium OB3b reveals presence of a third large plasmid.</title>
        <authorList>
            <person name="Charles T.C."/>
            <person name="Lynch M.D.J."/>
            <person name="Heil J.R."/>
            <person name="Cheng J."/>
        </authorList>
    </citation>
    <scope>NUCLEOTIDE SEQUENCE [LARGE SCALE GENOMIC DNA]</scope>
    <source>
        <strain evidence="2">OB3b</strain>
        <plasmid evidence="2">pob3b2</plasmid>
    </source>
</reference>
<proteinExistence type="predicted"/>
<name>A0A2D2D6X7_METT3</name>
<accession>A0A2D2D6X7</accession>
<keyword evidence="2" id="KW-1185">Reference proteome</keyword>